<dbReference type="PANTHER" id="PTHR30329">
    <property type="entry name" value="STATOR ELEMENT OF FLAGELLAR MOTOR COMPLEX"/>
    <property type="match status" value="1"/>
</dbReference>
<dbReference type="InterPro" id="IPR036737">
    <property type="entry name" value="OmpA-like_sf"/>
</dbReference>
<dbReference type="CDD" id="cd07185">
    <property type="entry name" value="OmpA_C-like"/>
    <property type="match status" value="1"/>
</dbReference>
<feature type="coiled-coil region" evidence="2">
    <location>
        <begin position="46"/>
        <end position="276"/>
    </location>
</feature>
<accession>A0A1H8V7Q9</accession>
<evidence type="ECO:0000256" key="3">
    <source>
        <dbReference type="SAM" id="Phobius"/>
    </source>
</evidence>
<evidence type="ECO:0000313" key="5">
    <source>
        <dbReference type="EMBL" id="SEP11419.1"/>
    </source>
</evidence>
<dbReference type="InterPro" id="IPR006665">
    <property type="entry name" value="OmpA-like"/>
</dbReference>
<evidence type="ECO:0000256" key="2">
    <source>
        <dbReference type="SAM" id="Coils"/>
    </source>
</evidence>
<keyword evidence="1 3" id="KW-0472">Membrane</keyword>
<dbReference type="AlphaFoldDB" id="A0A1H8V7Q9"/>
<protein>
    <submittedName>
        <fullName evidence="5">Chemotaxis protein MotB</fullName>
    </submittedName>
</protein>
<dbReference type="SUPFAM" id="SSF103088">
    <property type="entry name" value="OmpA-like"/>
    <property type="match status" value="1"/>
</dbReference>
<dbReference type="PROSITE" id="PS51123">
    <property type="entry name" value="OMPA_2"/>
    <property type="match status" value="1"/>
</dbReference>
<proteinExistence type="predicted"/>
<feature type="transmembrane region" description="Helical" evidence="3">
    <location>
        <begin position="20"/>
        <end position="42"/>
    </location>
</feature>
<dbReference type="NCBIfam" id="NF006543">
    <property type="entry name" value="PRK09039.1-2"/>
    <property type="match status" value="1"/>
</dbReference>
<dbReference type="RefSeq" id="WP_171909961.1">
    <property type="nucleotide sequence ID" value="NZ_FOEG01000010.1"/>
</dbReference>
<keyword evidence="3" id="KW-0812">Transmembrane</keyword>
<dbReference type="Proteomes" id="UP000199657">
    <property type="component" value="Unassembled WGS sequence"/>
</dbReference>
<organism evidence="5 6">
    <name type="scientific">Aquisalimonas asiatica</name>
    <dbReference type="NCBI Taxonomy" id="406100"/>
    <lineage>
        <taxon>Bacteria</taxon>
        <taxon>Pseudomonadati</taxon>
        <taxon>Pseudomonadota</taxon>
        <taxon>Gammaproteobacteria</taxon>
        <taxon>Chromatiales</taxon>
        <taxon>Ectothiorhodospiraceae</taxon>
        <taxon>Aquisalimonas</taxon>
    </lineage>
</organism>
<dbReference type="EMBL" id="FOEG01000010">
    <property type="protein sequence ID" value="SEP11419.1"/>
    <property type="molecule type" value="Genomic_DNA"/>
</dbReference>
<dbReference type="Gene3D" id="3.30.1330.60">
    <property type="entry name" value="OmpA-like domain"/>
    <property type="match status" value="1"/>
</dbReference>
<reference evidence="5 6" key="1">
    <citation type="submission" date="2016-10" db="EMBL/GenBank/DDBJ databases">
        <authorList>
            <person name="de Groot N.N."/>
        </authorList>
    </citation>
    <scope>NUCLEOTIDE SEQUENCE [LARGE SCALE GENOMIC DNA]</scope>
    <source>
        <strain evidence="5 6">CGMCC 1.6291</strain>
    </source>
</reference>
<sequence>MFPERRNRSGVNIWPGYVDVLATLLLLFVFVLSLFMVAQYYLTDTLAGREAALARLEAEIADLGDELAMERELREELESDLVVSIAEREALREALGDARTRVADLEDELADAEVAMEADAETRERQAAEIASLQQDLMALRALRDELEEEVGDLAARQEETEEEAAAARDRARALEAELAEADERTHLAQRELEQEEIRVQDLQALVEEQQRALEQEAQLTTAQQSRIDRLNRQVEALREQLRRVSQALELSEETVAEQEEEIQDLGRRLNLALIEQVQELSRYRSEFFGRLREVLGDREDIRIEGDRFLFQSELFFATASAELGDEGRDQLDNVADTMIELQDNIPEGIPWVLQVEGHTDQRPIATEQYPSNWQLSSARAQAIVDYLIDRGVPPERLAAAGFGEYHPVAEGTDPESLRRNRRIEIRLTQR</sequence>
<dbReference type="InterPro" id="IPR050330">
    <property type="entry name" value="Bact_OuterMem_StrucFunc"/>
</dbReference>
<keyword evidence="2" id="KW-0175">Coiled coil</keyword>
<keyword evidence="6" id="KW-1185">Reference proteome</keyword>
<dbReference type="PANTHER" id="PTHR30329:SF21">
    <property type="entry name" value="LIPOPROTEIN YIAD-RELATED"/>
    <property type="match status" value="1"/>
</dbReference>
<evidence type="ECO:0000313" key="6">
    <source>
        <dbReference type="Proteomes" id="UP000199657"/>
    </source>
</evidence>
<evidence type="ECO:0000256" key="1">
    <source>
        <dbReference type="PROSITE-ProRule" id="PRU00473"/>
    </source>
</evidence>
<name>A0A1H8V7Q9_9GAMM</name>
<keyword evidence="3" id="KW-1133">Transmembrane helix</keyword>
<feature type="domain" description="OmpA-like" evidence="4">
    <location>
        <begin position="305"/>
        <end position="431"/>
    </location>
</feature>
<dbReference type="STRING" id="406100.SAMN04488052_11075"/>
<gene>
    <name evidence="5" type="ORF">SAMN04488052_11075</name>
</gene>
<evidence type="ECO:0000259" key="4">
    <source>
        <dbReference type="PROSITE" id="PS51123"/>
    </source>
</evidence>
<dbReference type="GO" id="GO:0016020">
    <property type="term" value="C:membrane"/>
    <property type="evidence" value="ECO:0007669"/>
    <property type="project" value="UniProtKB-UniRule"/>
</dbReference>
<dbReference type="Pfam" id="PF00691">
    <property type="entry name" value="OmpA"/>
    <property type="match status" value="1"/>
</dbReference>